<name>A0AAV0K9Z5_9ROSI</name>
<proteinExistence type="predicted"/>
<sequence length="81" mass="8704">MIGFPPKRDYGKEQGKRRPERGSRASPQAAQVDSAEGSLLGLLAHQLAQLKQLLNADFKKAAAEPASNMAGLTIQEADWDG</sequence>
<evidence type="ECO:0000256" key="1">
    <source>
        <dbReference type="SAM" id="MobiDB-lite"/>
    </source>
</evidence>
<gene>
    <name evidence="2" type="ORF">LITE_LOCUS17888</name>
</gene>
<comment type="caution">
    <text evidence="2">The sequence shown here is derived from an EMBL/GenBank/DDBJ whole genome shotgun (WGS) entry which is preliminary data.</text>
</comment>
<dbReference type="AlphaFoldDB" id="A0AAV0K9Z5"/>
<keyword evidence="3" id="KW-1185">Reference proteome</keyword>
<dbReference type="Proteomes" id="UP001154282">
    <property type="component" value="Unassembled WGS sequence"/>
</dbReference>
<feature type="region of interest" description="Disordered" evidence="1">
    <location>
        <begin position="1"/>
        <end position="34"/>
    </location>
</feature>
<accession>A0AAV0K9Z5</accession>
<evidence type="ECO:0000313" key="3">
    <source>
        <dbReference type="Proteomes" id="UP001154282"/>
    </source>
</evidence>
<feature type="compositionally biased region" description="Basic and acidic residues" evidence="1">
    <location>
        <begin position="1"/>
        <end position="23"/>
    </location>
</feature>
<organism evidence="2 3">
    <name type="scientific">Linum tenue</name>
    <dbReference type="NCBI Taxonomy" id="586396"/>
    <lineage>
        <taxon>Eukaryota</taxon>
        <taxon>Viridiplantae</taxon>
        <taxon>Streptophyta</taxon>
        <taxon>Embryophyta</taxon>
        <taxon>Tracheophyta</taxon>
        <taxon>Spermatophyta</taxon>
        <taxon>Magnoliopsida</taxon>
        <taxon>eudicotyledons</taxon>
        <taxon>Gunneridae</taxon>
        <taxon>Pentapetalae</taxon>
        <taxon>rosids</taxon>
        <taxon>fabids</taxon>
        <taxon>Malpighiales</taxon>
        <taxon>Linaceae</taxon>
        <taxon>Linum</taxon>
    </lineage>
</organism>
<evidence type="ECO:0000313" key="2">
    <source>
        <dbReference type="EMBL" id="CAI0419157.1"/>
    </source>
</evidence>
<dbReference type="EMBL" id="CAMGYJ010000005">
    <property type="protein sequence ID" value="CAI0419157.1"/>
    <property type="molecule type" value="Genomic_DNA"/>
</dbReference>
<reference evidence="2" key="1">
    <citation type="submission" date="2022-08" db="EMBL/GenBank/DDBJ databases">
        <authorList>
            <person name="Gutierrez-Valencia J."/>
        </authorList>
    </citation>
    <scope>NUCLEOTIDE SEQUENCE</scope>
</reference>
<protein>
    <submittedName>
        <fullName evidence="2">Uncharacterized protein</fullName>
    </submittedName>
</protein>